<dbReference type="OrthoDB" id="9821925at2"/>
<evidence type="ECO:0000256" key="2">
    <source>
        <dbReference type="SAM" id="Phobius"/>
    </source>
</evidence>
<feature type="transmembrane region" description="Helical" evidence="2">
    <location>
        <begin position="6"/>
        <end position="23"/>
    </location>
</feature>
<dbReference type="EMBL" id="LGKP01000040">
    <property type="protein sequence ID" value="KPL80291.1"/>
    <property type="molecule type" value="Genomic_DNA"/>
</dbReference>
<keyword evidence="4" id="KW-1185">Reference proteome</keyword>
<evidence type="ECO:0000256" key="1">
    <source>
        <dbReference type="SAM" id="MobiDB-lite"/>
    </source>
</evidence>
<organism evidence="3 4">
    <name type="scientific">Herpetosiphon geysericola</name>
    <dbReference type="NCBI Taxonomy" id="70996"/>
    <lineage>
        <taxon>Bacteria</taxon>
        <taxon>Bacillati</taxon>
        <taxon>Chloroflexota</taxon>
        <taxon>Chloroflexia</taxon>
        <taxon>Herpetosiphonales</taxon>
        <taxon>Herpetosiphonaceae</taxon>
        <taxon>Herpetosiphon</taxon>
    </lineage>
</organism>
<protein>
    <submittedName>
        <fullName evidence="3">Uncharacterized protein</fullName>
    </submittedName>
</protein>
<evidence type="ECO:0000313" key="4">
    <source>
        <dbReference type="Proteomes" id="UP000050277"/>
    </source>
</evidence>
<gene>
    <name evidence="3" type="ORF">SE18_24900</name>
</gene>
<keyword evidence="2" id="KW-0812">Transmembrane</keyword>
<feature type="region of interest" description="Disordered" evidence="1">
    <location>
        <begin position="120"/>
        <end position="188"/>
    </location>
</feature>
<feature type="compositionally biased region" description="Polar residues" evidence="1">
    <location>
        <begin position="140"/>
        <end position="158"/>
    </location>
</feature>
<proteinExistence type="predicted"/>
<accession>A0A0P6XJN5</accession>
<keyword evidence="2" id="KW-1133">Transmembrane helix</keyword>
<comment type="caution">
    <text evidence="3">The sequence shown here is derived from an EMBL/GenBank/DDBJ whole genome shotgun (WGS) entry which is preliminary data.</text>
</comment>
<dbReference type="STRING" id="70996.SE18_24900"/>
<sequence length="188" mass="20920">MPINIGIGLAMATMLYAVMLEHYKHYLEPDWTWIEVVVGTLLCVTAAGIAIRLTPNASWPQYEQQIIASFGIGGGVIITWQVWRMIKRRQQTRAVVFDLVNGDHQERDVDATATTALAERGERTSTRSAGERRAIVEASYPSQRVAQPSGASTLPLEQSRSRRTYPDQDRPAARRDRGQPGTNSTPLD</sequence>
<feature type="transmembrane region" description="Helical" evidence="2">
    <location>
        <begin position="32"/>
        <end position="53"/>
    </location>
</feature>
<feature type="transmembrane region" description="Helical" evidence="2">
    <location>
        <begin position="65"/>
        <end position="83"/>
    </location>
</feature>
<dbReference type="Proteomes" id="UP000050277">
    <property type="component" value="Unassembled WGS sequence"/>
</dbReference>
<dbReference type="AlphaFoldDB" id="A0A0P6XJN5"/>
<name>A0A0P6XJN5_9CHLR</name>
<keyword evidence="2" id="KW-0472">Membrane</keyword>
<feature type="compositionally biased region" description="Basic and acidic residues" evidence="1">
    <location>
        <begin position="120"/>
        <end position="135"/>
    </location>
</feature>
<dbReference type="RefSeq" id="WP_054537181.1">
    <property type="nucleotide sequence ID" value="NZ_LGKP01000040.1"/>
</dbReference>
<evidence type="ECO:0000313" key="3">
    <source>
        <dbReference type="EMBL" id="KPL80291.1"/>
    </source>
</evidence>
<reference evidence="3 4" key="1">
    <citation type="submission" date="2015-07" db="EMBL/GenBank/DDBJ databases">
        <title>Whole genome sequence of Herpetosiphon geysericola DSM 7119.</title>
        <authorList>
            <person name="Hemp J."/>
            <person name="Ward L.M."/>
            <person name="Pace L.A."/>
            <person name="Fischer W.W."/>
        </authorList>
    </citation>
    <scope>NUCLEOTIDE SEQUENCE [LARGE SCALE GENOMIC DNA]</scope>
    <source>
        <strain evidence="3 4">DSM 7119</strain>
    </source>
</reference>
<feature type="compositionally biased region" description="Basic and acidic residues" evidence="1">
    <location>
        <begin position="164"/>
        <end position="178"/>
    </location>
</feature>